<dbReference type="PANTHER" id="PTHR10353:SF122">
    <property type="entry name" value="6-PHOSPHO-BETA-GLUCOSIDASE ASCB-RELATED"/>
    <property type="match status" value="1"/>
</dbReference>
<evidence type="ECO:0000256" key="1">
    <source>
        <dbReference type="ARBA" id="ARBA00010838"/>
    </source>
</evidence>
<feature type="active site" description="Nucleophile" evidence="4">
    <location>
        <position position="385"/>
    </location>
</feature>
<keyword evidence="2 6" id="KW-0378">Hydrolase</keyword>
<gene>
    <name evidence="7" type="ORF">CG419_09330</name>
</gene>
<organism evidence="7 8">
    <name type="scientific">Latilactobacillus curvatus</name>
    <name type="common">Lactobacillus curvatus</name>
    <dbReference type="NCBI Taxonomy" id="28038"/>
    <lineage>
        <taxon>Bacteria</taxon>
        <taxon>Bacillati</taxon>
        <taxon>Bacillota</taxon>
        <taxon>Bacilli</taxon>
        <taxon>Lactobacillales</taxon>
        <taxon>Lactobacillaceae</taxon>
        <taxon>Latilactobacillus</taxon>
    </lineage>
</organism>
<dbReference type="Pfam" id="PF00232">
    <property type="entry name" value="Glyco_hydro_1"/>
    <property type="match status" value="1"/>
</dbReference>
<dbReference type="InterPro" id="IPR001360">
    <property type="entry name" value="Glyco_hydro_1"/>
</dbReference>
<dbReference type="PROSITE" id="PS00572">
    <property type="entry name" value="GLYCOSYL_HYDROL_F1_1"/>
    <property type="match status" value="1"/>
</dbReference>
<evidence type="ECO:0000313" key="8">
    <source>
        <dbReference type="Proteomes" id="UP000199749"/>
    </source>
</evidence>
<dbReference type="GO" id="GO:0008422">
    <property type="term" value="F:beta-glucosidase activity"/>
    <property type="evidence" value="ECO:0007669"/>
    <property type="project" value="TreeGrafter"/>
</dbReference>
<keyword evidence="3 6" id="KW-0326">Glycosidase</keyword>
<dbReference type="EMBL" id="CP022474">
    <property type="protein sequence ID" value="ASN60801.1"/>
    <property type="molecule type" value="Genomic_DNA"/>
</dbReference>
<dbReference type="GO" id="GO:0016052">
    <property type="term" value="P:carbohydrate catabolic process"/>
    <property type="evidence" value="ECO:0007669"/>
    <property type="project" value="TreeGrafter"/>
</dbReference>
<sequence>MYSKQPITGFKPDFLWGGATAANQIEGAWNIDGKGLTTAEVVQKATDRQNFSMNAVTKDSIQTAIDDPTDTLYPKRRGIDFYHHYKEDIALFAEMGFKAFRMSIAWARIFPNGDDAQPNEKGLAFYDNVFAELKKYNIEPVVTLSHYEMPLALTLKYNGWASRETIAAFNRYTETVFKRYQHQVKYWMTFNEINAGTWGFTGTGAVDDTLAPDEQLQLRYQALHHQFVASSIAVKQCHELMPDAKIGSMLARMQSYPKTPNPADVRQAQQDDELNLFFTDVQVRGEYPNYMNRYFNDHNITLEMAPGDLQLIKDYPVDYLSFSYYMSMVSSAKPTGEKTAGNLILGEKNPYLEASDWGWQIDPVGLRITLNNLWERYGVPLFVVENGLGAIDQVDANGQIHDEYRIDYMRKHIEQMKEAVKDGVDLMGYTMWGPIDLISASTSEMSKRYGFIYVDQDDDGNGTLARSRKESFYWFKKVIASNGEDL</sequence>
<proteinExistence type="inferred from homology"/>
<dbReference type="FunFam" id="3.20.20.80:FF:000004">
    <property type="entry name" value="Beta-glucosidase 6-phospho-beta-glucosidase"/>
    <property type="match status" value="1"/>
</dbReference>
<dbReference type="InterPro" id="IPR033132">
    <property type="entry name" value="GH_1_N_CS"/>
</dbReference>
<reference evidence="7 8" key="1">
    <citation type="submission" date="2017-07" db="EMBL/GenBank/DDBJ databases">
        <title>Lactobacillus curvatus MRS6 whole genome.</title>
        <authorList>
            <person name="Jans C."/>
            <person name="Lagler S."/>
            <person name="Lacroix C."/>
            <person name="Meile L."/>
            <person name="Stevens M.J.A."/>
        </authorList>
    </citation>
    <scope>NUCLEOTIDE SEQUENCE [LARGE SCALE GENOMIC DNA]</scope>
    <source>
        <strain evidence="7 8">MRS6</strain>
    </source>
</reference>
<dbReference type="RefSeq" id="WP_089557123.1">
    <property type="nucleotide sequence ID" value="NZ_CP022474.1"/>
</dbReference>
<dbReference type="PRINTS" id="PR00131">
    <property type="entry name" value="GLHYDRLASE1"/>
</dbReference>
<evidence type="ECO:0000313" key="7">
    <source>
        <dbReference type="EMBL" id="ASN60801.1"/>
    </source>
</evidence>
<dbReference type="NCBIfam" id="NF007158">
    <property type="entry name" value="PRK09593.1"/>
    <property type="match status" value="1"/>
</dbReference>
<comment type="similarity">
    <text evidence="1 5">Belongs to the glycosyl hydrolase 1 family.</text>
</comment>
<dbReference type="InterPro" id="IPR018120">
    <property type="entry name" value="Glyco_hydro_1_AS"/>
</dbReference>
<name>A0AAC9UQ97_LATCU</name>
<protein>
    <submittedName>
        <fullName evidence="7">6-phospho-beta-glucosidase</fullName>
    </submittedName>
</protein>
<dbReference type="GO" id="GO:0005829">
    <property type="term" value="C:cytosol"/>
    <property type="evidence" value="ECO:0007669"/>
    <property type="project" value="TreeGrafter"/>
</dbReference>
<dbReference type="PANTHER" id="PTHR10353">
    <property type="entry name" value="GLYCOSYL HYDROLASE"/>
    <property type="match status" value="1"/>
</dbReference>
<accession>A0AAC9UQ97</accession>
<dbReference type="SUPFAM" id="SSF51445">
    <property type="entry name" value="(Trans)glycosidases"/>
    <property type="match status" value="1"/>
</dbReference>
<evidence type="ECO:0000256" key="4">
    <source>
        <dbReference type="PROSITE-ProRule" id="PRU10055"/>
    </source>
</evidence>
<evidence type="ECO:0000256" key="3">
    <source>
        <dbReference type="ARBA" id="ARBA00023295"/>
    </source>
</evidence>
<dbReference type="PROSITE" id="PS00653">
    <property type="entry name" value="GLYCOSYL_HYDROL_F1_2"/>
    <property type="match status" value="1"/>
</dbReference>
<evidence type="ECO:0000256" key="6">
    <source>
        <dbReference type="RuleBase" id="RU004468"/>
    </source>
</evidence>
<dbReference type="AlphaFoldDB" id="A0AAC9UQ97"/>
<dbReference type="InterPro" id="IPR017853">
    <property type="entry name" value="GH"/>
</dbReference>
<evidence type="ECO:0000256" key="2">
    <source>
        <dbReference type="ARBA" id="ARBA00022801"/>
    </source>
</evidence>
<dbReference type="Proteomes" id="UP000199749">
    <property type="component" value="Chromosome"/>
</dbReference>
<dbReference type="Gene3D" id="3.20.20.80">
    <property type="entry name" value="Glycosidases"/>
    <property type="match status" value="1"/>
</dbReference>
<evidence type="ECO:0000256" key="5">
    <source>
        <dbReference type="RuleBase" id="RU003690"/>
    </source>
</evidence>